<gene>
    <name evidence="2" type="ORF">HF325_000618</name>
</gene>
<dbReference type="EMBL" id="JACBPP010000001">
    <property type="protein sequence ID" value="KAF8005161.1"/>
    <property type="molecule type" value="Genomic_DNA"/>
</dbReference>
<organism evidence="2 3">
    <name type="scientific">Metschnikowia pulcherrima</name>
    <dbReference type="NCBI Taxonomy" id="27326"/>
    <lineage>
        <taxon>Eukaryota</taxon>
        <taxon>Fungi</taxon>
        <taxon>Dikarya</taxon>
        <taxon>Ascomycota</taxon>
        <taxon>Saccharomycotina</taxon>
        <taxon>Pichiomycetes</taxon>
        <taxon>Metschnikowiaceae</taxon>
        <taxon>Metschnikowia</taxon>
    </lineage>
</organism>
<evidence type="ECO:0000256" key="1">
    <source>
        <dbReference type="SAM" id="SignalP"/>
    </source>
</evidence>
<comment type="caution">
    <text evidence="2">The sequence shown here is derived from an EMBL/GenBank/DDBJ whole genome shotgun (WGS) entry which is preliminary data.</text>
</comment>
<keyword evidence="1" id="KW-0732">Signal</keyword>
<feature type="chain" id="PRO_5034884981" evidence="1">
    <location>
        <begin position="18"/>
        <end position="137"/>
    </location>
</feature>
<accession>A0A8H7GYY7</accession>
<protein>
    <submittedName>
        <fullName evidence="2">Uncharacterized protein</fullName>
    </submittedName>
</protein>
<feature type="signal peptide" evidence="1">
    <location>
        <begin position="1"/>
        <end position="17"/>
    </location>
</feature>
<name>A0A8H7GYY7_9ASCO</name>
<keyword evidence="3" id="KW-1185">Reference proteome</keyword>
<sequence length="137" mass="15397">MLLSVLLVAALVFASNSIFGMLRISKVDGRYTPLELGVNGDQISVSFFPAVFEYDGTGTLRRSFKNDFLSVNETGQLTVGKTPQNGFVLRSGKNPKKMKLFLNETKNFYLCEDDLILLFLTCRDARKVEITFEDALR</sequence>
<reference evidence="2" key="1">
    <citation type="submission" date="2020-10" db="EMBL/GenBank/DDBJ databases">
        <title>The Whole-Genome Sequence of Metschnikowia persimmonesis, a Novel Endophytic Yeast Species Isolated from Medicinal Plant Diospyros kaki Thumb.</title>
        <authorList>
            <person name="Rahmat E."/>
            <person name="Kang Y."/>
        </authorList>
    </citation>
    <scope>NUCLEOTIDE SEQUENCE</scope>
    <source>
        <strain evidence="2">KIOM G15050</strain>
    </source>
</reference>
<dbReference type="Proteomes" id="UP000649328">
    <property type="component" value="Unassembled WGS sequence"/>
</dbReference>
<proteinExistence type="predicted"/>
<evidence type="ECO:0000313" key="2">
    <source>
        <dbReference type="EMBL" id="KAF8005161.1"/>
    </source>
</evidence>
<evidence type="ECO:0000313" key="3">
    <source>
        <dbReference type="Proteomes" id="UP000649328"/>
    </source>
</evidence>
<dbReference type="AlphaFoldDB" id="A0A8H7GYY7"/>